<evidence type="ECO:0000259" key="2">
    <source>
        <dbReference type="Pfam" id="PF00646"/>
    </source>
</evidence>
<dbReference type="InterPro" id="IPR001810">
    <property type="entry name" value="F-box_dom"/>
</dbReference>
<dbReference type="SUPFAM" id="SSF81383">
    <property type="entry name" value="F-box domain"/>
    <property type="match status" value="1"/>
</dbReference>
<accession>A0ABR2ULP1</accession>
<protein>
    <recommendedName>
        <fullName evidence="2">F-box domain-containing protein</fullName>
    </recommendedName>
</protein>
<feature type="compositionally biased region" description="Basic and acidic residues" evidence="1">
    <location>
        <begin position="572"/>
        <end position="584"/>
    </location>
</feature>
<dbReference type="Pfam" id="PF00646">
    <property type="entry name" value="F-box"/>
    <property type="match status" value="1"/>
</dbReference>
<reference evidence="3 4" key="1">
    <citation type="journal article" date="2024" name="J. Plant Pathol.">
        <title>Sequence and assembly of the genome of Seiridium unicorne, isolate CBS 538.82, causal agent of cypress canker disease.</title>
        <authorList>
            <person name="Scali E."/>
            <person name="Rocca G.D."/>
            <person name="Danti R."/>
            <person name="Garbelotto M."/>
            <person name="Barberini S."/>
            <person name="Baroncelli R."/>
            <person name="Emiliani G."/>
        </authorList>
    </citation>
    <scope>NUCLEOTIDE SEQUENCE [LARGE SCALE GENOMIC DNA]</scope>
    <source>
        <strain evidence="3 4">BM-138-508</strain>
    </source>
</reference>
<dbReference type="CDD" id="cd09917">
    <property type="entry name" value="F-box_SF"/>
    <property type="match status" value="1"/>
</dbReference>
<dbReference type="EMBL" id="JARVKF010000415">
    <property type="protein sequence ID" value="KAK9415552.1"/>
    <property type="molecule type" value="Genomic_DNA"/>
</dbReference>
<feature type="compositionally biased region" description="Acidic residues" evidence="1">
    <location>
        <begin position="522"/>
        <end position="544"/>
    </location>
</feature>
<evidence type="ECO:0000256" key="1">
    <source>
        <dbReference type="SAM" id="MobiDB-lite"/>
    </source>
</evidence>
<gene>
    <name evidence="3" type="ORF">SUNI508_10392</name>
</gene>
<feature type="region of interest" description="Disordered" evidence="1">
    <location>
        <begin position="511"/>
        <end position="584"/>
    </location>
</feature>
<feature type="domain" description="F-box" evidence="2">
    <location>
        <begin position="2"/>
        <end position="33"/>
    </location>
</feature>
<evidence type="ECO:0000313" key="3">
    <source>
        <dbReference type="EMBL" id="KAK9415552.1"/>
    </source>
</evidence>
<dbReference type="InterPro" id="IPR036047">
    <property type="entry name" value="F-box-like_dom_sf"/>
</dbReference>
<keyword evidence="4" id="KW-1185">Reference proteome</keyword>
<sequence>MERLSPELLHIVVSFLDVKDRRQFRLVNKNFSVIAAAHIIPEVSLHLHAKDLEKLRAIAAHGTIARNVQSLTYFAARLESPPISFAKYSLEHHTCMQMSLVSPALTERRRWKMDLTPEQLRAHYEMYLETVSSQDKLVANQADLVCLKEVLPSFTGLRCVTMSSGHHFYEGVINKPKSPYDDCVRDPHEDVFPAGASQCEVLLESLAYHGTKIEQFRAGAMSWRFFDKEPEVISRLISALGNLKYIELVLMVETDENGEDVTDDTIKCRDLLERHGVLKTVFKSMPNLEVLGFAIQGDFESHRRAASLDSIIPAGFHWLNLSDLSLEGVDCRQGALLKFLELHQKSLSRVCLQDVTLTDGSWKPVLRGIRSKLYLQEACICGLLCGYIEEEEGGGPFHDPDRPTEFYDLWTVDRGPNDMRNSINCYCRRGGEDYPDELPLTREVVNKYFESHVHKDGILSEFEDEEEMRKAELEVDARIRAMDLFHYGEAGLDYTDDEDFLSSSGADEEGFVSFFDPWNSDMSDEDELEEDSDSDEDEIEEDSGSNENEPKPKPSLNEGSSNSDEEELPPYSDKDDRDDGRGET</sequence>
<organism evidence="3 4">
    <name type="scientific">Seiridium unicorne</name>
    <dbReference type="NCBI Taxonomy" id="138068"/>
    <lineage>
        <taxon>Eukaryota</taxon>
        <taxon>Fungi</taxon>
        <taxon>Dikarya</taxon>
        <taxon>Ascomycota</taxon>
        <taxon>Pezizomycotina</taxon>
        <taxon>Sordariomycetes</taxon>
        <taxon>Xylariomycetidae</taxon>
        <taxon>Amphisphaeriales</taxon>
        <taxon>Sporocadaceae</taxon>
        <taxon>Seiridium</taxon>
    </lineage>
</organism>
<evidence type="ECO:0000313" key="4">
    <source>
        <dbReference type="Proteomes" id="UP001408356"/>
    </source>
</evidence>
<comment type="caution">
    <text evidence="3">The sequence shown here is derived from an EMBL/GenBank/DDBJ whole genome shotgun (WGS) entry which is preliminary data.</text>
</comment>
<proteinExistence type="predicted"/>
<name>A0ABR2ULP1_9PEZI</name>
<dbReference type="Proteomes" id="UP001408356">
    <property type="component" value="Unassembled WGS sequence"/>
</dbReference>